<evidence type="ECO:0000259" key="3">
    <source>
        <dbReference type="PROSITE" id="PS50076"/>
    </source>
</evidence>
<dbReference type="Proteomes" id="UP001060336">
    <property type="component" value="Chromosome"/>
</dbReference>
<evidence type="ECO:0000256" key="1">
    <source>
        <dbReference type="SAM" id="Coils"/>
    </source>
</evidence>
<evidence type="ECO:0000256" key="2">
    <source>
        <dbReference type="SAM" id="MobiDB-lite"/>
    </source>
</evidence>
<dbReference type="Gene3D" id="1.10.287.110">
    <property type="entry name" value="DnaJ domain"/>
    <property type="match status" value="1"/>
</dbReference>
<feature type="domain" description="J" evidence="3">
    <location>
        <begin position="182"/>
        <end position="236"/>
    </location>
</feature>
<reference evidence="4" key="1">
    <citation type="submission" date="2022-08" db="EMBL/GenBank/DDBJ databases">
        <title>Nisaea acidiphila sp. nov., isolated from a marine algal debris and emended description of the genus Nisaea Urios et al. 2008.</title>
        <authorList>
            <person name="Kwon K."/>
        </authorList>
    </citation>
    <scope>NUCLEOTIDE SEQUENCE</scope>
    <source>
        <strain evidence="4">MEBiC11861</strain>
    </source>
</reference>
<gene>
    <name evidence="4" type="ORF">NUH88_12135</name>
</gene>
<dbReference type="InterPro" id="IPR036869">
    <property type="entry name" value="J_dom_sf"/>
</dbReference>
<dbReference type="CDD" id="cd06257">
    <property type="entry name" value="DnaJ"/>
    <property type="match status" value="1"/>
</dbReference>
<dbReference type="SUPFAM" id="SSF46565">
    <property type="entry name" value="Chaperone J-domain"/>
    <property type="match status" value="1"/>
</dbReference>
<dbReference type="EMBL" id="CP102480">
    <property type="protein sequence ID" value="UUX48165.1"/>
    <property type="molecule type" value="Genomic_DNA"/>
</dbReference>
<evidence type="ECO:0000313" key="4">
    <source>
        <dbReference type="EMBL" id="UUX48165.1"/>
    </source>
</evidence>
<accession>A0A9J7AS74</accession>
<proteinExistence type="predicted"/>
<dbReference type="AlphaFoldDB" id="A0A9J7AS74"/>
<dbReference type="KEGG" id="naci:NUH88_12135"/>
<keyword evidence="5" id="KW-1185">Reference proteome</keyword>
<protein>
    <submittedName>
        <fullName evidence="4">J domain-containing protein</fullName>
    </submittedName>
</protein>
<keyword evidence="1" id="KW-0175">Coiled coil</keyword>
<dbReference type="RefSeq" id="WP_257766673.1">
    <property type="nucleotide sequence ID" value="NZ_CP102480.1"/>
</dbReference>
<dbReference type="InterPro" id="IPR001623">
    <property type="entry name" value="DnaJ_domain"/>
</dbReference>
<dbReference type="PROSITE" id="PS50076">
    <property type="entry name" value="DNAJ_2"/>
    <property type="match status" value="1"/>
</dbReference>
<feature type="coiled-coil region" evidence="1">
    <location>
        <begin position="144"/>
        <end position="171"/>
    </location>
</feature>
<feature type="region of interest" description="Disordered" evidence="2">
    <location>
        <begin position="69"/>
        <end position="98"/>
    </location>
</feature>
<sequence length="236" mass="26462">MPDDSVRAYTASSQKNDAISINYKKSQSYIVPCSSVFRDRVTALADSQGASVADLARAVLMLVPNETVMATDDPGEPAPDDREVVKLQSGPSKGRTLRRKPRLQLRLPIGYDIARLRRALALSIKMAEGERQLAVESTEDRQQRQDDRAVRNRLEEDIEQLQRIIGDLAFEPLRDGVTSRSEALHVMGFAPTAVPDQKVIRGRYRRLALVFHPDSPFGDHQRMSQLNEALEKLTRA</sequence>
<organism evidence="4 5">
    <name type="scientific">Nisaea acidiphila</name>
    <dbReference type="NCBI Taxonomy" id="1862145"/>
    <lineage>
        <taxon>Bacteria</taxon>
        <taxon>Pseudomonadati</taxon>
        <taxon>Pseudomonadota</taxon>
        <taxon>Alphaproteobacteria</taxon>
        <taxon>Rhodospirillales</taxon>
        <taxon>Thalassobaculaceae</taxon>
        <taxon>Nisaea</taxon>
    </lineage>
</organism>
<evidence type="ECO:0000313" key="5">
    <source>
        <dbReference type="Proteomes" id="UP001060336"/>
    </source>
</evidence>
<name>A0A9J7AS74_9PROT</name>